<dbReference type="AlphaFoldDB" id="A0A852T4H9"/>
<evidence type="ECO:0000313" key="2">
    <source>
        <dbReference type="EMBL" id="NYE03473.1"/>
    </source>
</evidence>
<proteinExistence type="predicted"/>
<accession>A0A852T4H9</accession>
<name>A0A852T4H9_9BACI</name>
<keyword evidence="1" id="KW-1133">Transmembrane helix</keyword>
<reference evidence="3" key="2">
    <citation type="submission" date="2020-08" db="EMBL/GenBank/DDBJ databases">
        <title>The Agave Microbiome: Exploring the role of microbial communities in plant adaptations to desert environments.</title>
        <authorList>
            <person name="Partida-Martinez L.P."/>
        </authorList>
    </citation>
    <scope>NUCLEOTIDE SEQUENCE [LARGE SCALE GENOMIC DNA]</scope>
    <source>
        <strain evidence="3">AT2.8</strain>
    </source>
</reference>
<evidence type="ECO:0000313" key="3">
    <source>
        <dbReference type="Proteomes" id="UP000548423"/>
    </source>
</evidence>
<dbReference type="EMBL" id="JACCBX010000001">
    <property type="protein sequence ID" value="NYE03473.1"/>
    <property type="molecule type" value="Genomic_DNA"/>
</dbReference>
<protein>
    <submittedName>
        <fullName evidence="2">Membrane protein YesL</fullName>
    </submittedName>
</protein>
<feature type="transmembrane region" description="Helical" evidence="1">
    <location>
        <begin position="72"/>
        <end position="94"/>
    </location>
</feature>
<feature type="transmembrane region" description="Helical" evidence="1">
    <location>
        <begin position="106"/>
        <end position="131"/>
    </location>
</feature>
<dbReference type="Pfam" id="PF04854">
    <property type="entry name" value="DUF624"/>
    <property type="match status" value="1"/>
</dbReference>
<feature type="transmembrane region" description="Helical" evidence="1">
    <location>
        <begin position="172"/>
        <end position="191"/>
    </location>
</feature>
<gene>
    <name evidence="2" type="ORF">F4694_000192</name>
</gene>
<dbReference type="Proteomes" id="UP000548423">
    <property type="component" value="Unassembled WGS sequence"/>
</dbReference>
<keyword evidence="1" id="KW-0812">Transmembrane</keyword>
<evidence type="ECO:0000256" key="1">
    <source>
        <dbReference type="SAM" id="Phobius"/>
    </source>
</evidence>
<feature type="transmembrane region" description="Helical" evidence="1">
    <location>
        <begin position="20"/>
        <end position="46"/>
    </location>
</feature>
<organism evidence="2 3">
    <name type="scientific">Neobacillus niacini</name>
    <dbReference type="NCBI Taxonomy" id="86668"/>
    <lineage>
        <taxon>Bacteria</taxon>
        <taxon>Bacillati</taxon>
        <taxon>Bacillota</taxon>
        <taxon>Bacilli</taxon>
        <taxon>Bacillales</taxon>
        <taxon>Bacillaceae</taxon>
        <taxon>Neobacillus</taxon>
    </lineage>
</organism>
<reference evidence="3" key="1">
    <citation type="submission" date="2020-07" db="EMBL/GenBank/DDBJ databases">
        <authorList>
            <person name="Partida-Martinez L."/>
            <person name="Huntemann M."/>
            <person name="Clum A."/>
            <person name="Wang J."/>
            <person name="Palaniappan K."/>
            <person name="Ritter S."/>
            <person name="Chen I.-M."/>
            <person name="Stamatis D."/>
            <person name="Reddy T."/>
            <person name="O'Malley R."/>
            <person name="Daum C."/>
            <person name="Shapiro N."/>
            <person name="Ivanova N."/>
            <person name="Kyrpides N."/>
            <person name="Woyke T."/>
        </authorList>
    </citation>
    <scope>NUCLEOTIDE SEQUENCE [LARGE SCALE GENOMIC DNA]</scope>
    <source>
        <strain evidence="3">AT2.8</strain>
    </source>
</reference>
<sequence length="219" mass="25452">MNGLVRVLYKVGDLLAKAMYLHFLWVVFTLAGLVIVGVMPATASVFSVIRKWLMKENDVPIFRTFINSYKSFFIETNLLGLIYFSIGLFLYFDLRIVNAELHMDLIRIFVFIAGFLYLSMCLFLLPVYVHLNLSKLNYIKQSFLIVFARPLETFLMLVSLVVSYYFFLYFPVVFIFAGTTIVSFPLMWIGMRSFNKIQIKQTAYLTPSPKMKKIVGFKI</sequence>
<feature type="transmembrane region" description="Helical" evidence="1">
    <location>
        <begin position="143"/>
        <end position="166"/>
    </location>
</feature>
<dbReference type="InterPro" id="IPR006938">
    <property type="entry name" value="DUF624"/>
</dbReference>
<keyword evidence="1" id="KW-0472">Membrane</keyword>
<comment type="caution">
    <text evidence="2">The sequence shown here is derived from an EMBL/GenBank/DDBJ whole genome shotgun (WGS) entry which is preliminary data.</text>
</comment>